<proteinExistence type="predicted"/>
<evidence type="ECO:0000313" key="2">
    <source>
        <dbReference type="EMBL" id="TWT34713.1"/>
    </source>
</evidence>
<name>A0A5C5V9U6_9BACT</name>
<dbReference type="EMBL" id="SJPF01000002">
    <property type="protein sequence ID" value="TWT34713.1"/>
    <property type="molecule type" value="Genomic_DNA"/>
</dbReference>
<dbReference type="RefSeq" id="WP_186767561.1">
    <property type="nucleotide sequence ID" value="NZ_SJPF01000002.1"/>
</dbReference>
<keyword evidence="3" id="KW-1185">Reference proteome</keyword>
<sequence>MTKKPPARKAAKLVPKSTKSKTCPPLYQVVAECESERQQRQLFVELKAKGYQCRLLSL</sequence>
<feature type="compositionally biased region" description="Basic residues" evidence="1">
    <location>
        <begin position="1"/>
        <end position="11"/>
    </location>
</feature>
<dbReference type="AlphaFoldDB" id="A0A5C5V9U6"/>
<evidence type="ECO:0000313" key="3">
    <source>
        <dbReference type="Proteomes" id="UP000318878"/>
    </source>
</evidence>
<protein>
    <submittedName>
        <fullName evidence="2">Uncharacterized protein</fullName>
    </submittedName>
</protein>
<gene>
    <name evidence="2" type="ORF">Enr8_21260</name>
</gene>
<dbReference type="Proteomes" id="UP000318878">
    <property type="component" value="Unassembled WGS sequence"/>
</dbReference>
<organism evidence="2 3">
    <name type="scientific">Blastopirellula retiformator</name>
    <dbReference type="NCBI Taxonomy" id="2527970"/>
    <lineage>
        <taxon>Bacteria</taxon>
        <taxon>Pseudomonadati</taxon>
        <taxon>Planctomycetota</taxon>
        <taxon>Planctomycetia</taxon>
        <taxon>Pirellulales</taxon>
        <taxon>Pirellulaceae</taxon>
        <taxon>Blastopirellula</taxon>
    </lineage>
</organism>
<comment type="caution">
    <text evidence="2">The sequence shown here is derived from an EMBL/GenBank/DDBJ whole genome shotgun (WGS) entry which is preliminary data.</text>
</comment>
<accession>A0A5C5V9U6</accession>
<evidence type="ECO:0000256" key="1">
    <source>
        <dbReference type="SAM" id="MobiDB-lite"/>
    </source>
</evidence>
<reference evidence="2 3" key="1">
    <citation type="submission" date="2019-02" db="EMBL/GenBank/DDBJ databases">
        <title>Deep-cultivation of Planctomycetes and their phenomic and genomic characterization uncovers novel biology.</title>
        <authorList>
            <person name="Wiegand S."/>
            <person name="Jogler M."/>
            <person name="Boedeker C."/>
            <person name="Pinto D."/>
            <person name="Vollmers J."/>
            <person name="Rivas-Marin E."/>
            <person name="Kohn T."/>
            <person name="Peeters S.H."/>
            <person name="Heuer A."/>
            <person name="Rast P."/>
            <person name="Oberbeckmann S."/>
            <person name="Bunk B."/>
            <person name="Jeske O."/>
            <person name="Meyerdierks A."/>
            <person name="Storesund J.E."/>
            <person name="Kallscheuer N."/>
            <person name="Luecker S."/>
            <person name="Lage O.M."/>
            <person name="Pohl T."/>
            <person name="Merkel B.J."/>
            <person name="Hornburger P."/>
            <person name="Mueller R.-W."/>
            <person name="Bruemmer F."/>
            <person name="Labrenz M."/>
            <person name="Spormann A.M."/>
            <person name="Op Den Camp H."/>
            <person name="Overmann J."/>
            <person name="Amann R."/>
            <person name="Jetten M.S.M."/>
            <person name="Mascher T."/>
            <person name="Medema M.H."/>
            <person name="Devos D.P."/>
            <person name="Kaster A.-K."/>
            <person name="Ovreas L."/>
            <person name="Rohde M."/>
            <person name="Galperin M.Y."/>
            <person name="Jogler C."/>
        </authorList>
    </citation>
    <scope>NUCLEOTIDE SEQUENCE [LARGE SCALE GENOMIC DNA]</scope>
    <source>
        <strain evidence="2 3">Enr8</strain>
    </source>
</reference>
<feature type="region of interest" description="Disordered" evidence="1">
    <location>
        <begin position="1"/>
        <end position="21"/>
    </location>
</feature>